<dbReference type="EMBL" id="JBHTGQ010000009">
    <property type="protein sequence ID" value="MFC7749125.1"/>
    <property type="molecule type" value="Genomic_DNA"/>
</dbReference>
<feature type="transmembrane region" description="Helical" evidence="7">
    <location>
        <begin position="71"/>
        <end position="92"/>
    </location>
</feature>
<keyword evidence="6 7" id="KW-0472">Membrane</keyword>
<sequence>MTWMNVAAMLVWTGCGVILLTVLMWIDSLMTKYSDIAEMKKGNVAVTTRFILKLFAQGYILAKSIATSNSLWEALLVSAVSFLILLLIETIVERLFKAMGGLDLNDGTKNAMVSHGLLAGSLHVTGALIIAACL</sequence>
<gene>
    <name evidence="8" type="ORF">ACFQWB_04085</name>
</gene>
<evidence type="ECO:0000313" key="8">
    <source>
        <dbReference type="EMBL" id="MFC7749125.1"/>
    </source>
</evidence>
<protein>
    <submittedName>
        <fullName evidence="8">DUF350 domain-containing protein</fullName>
    </submittedName>
</protein>
<comment type="subcellular location">
    <subcellularLocation>
        <location evidence="1">Cell membrane</location>
        <topology evidence="1">Multi-pass membrane protein</topology>
    </subcellularLocation>
</comment>
<comment type="similarity">
    <text evidence="2">Belongs to the UPF0719 family.</text>
</comment>
<evidence type="ECO:0000256" key="6">
    <source>
        <dbReference type="ARBA" id="ARBA00023136"/>
    </source>
</evidence>
<dbReference type="RefSeq" id="WP_138789327.1">
    <property type="nucleotide sequence ID" value="NZ_JBHTGQ010000009.1"/>
</dbReference>
<keyword evidence="5 7" id="KW-1133">Transmembrane helix</keyword>
<feature type="transmembrane region" description="Helical" evidence="7">
    <location>
        <begin position="6"/>
        <end position="26"/>
    </location>
</feature>
<keyword evidence="4 7" id="KW-0812">Transmembrane</keyword>
<comment type="caution">
    <text evidence="8">The sequence shown here is derived from an EMBL/GenBank/DDBJ whole genome shotgun (WGS) entry which is preliminary data.</text>
</comment>
<evidence type="ECO:0000256" key="7">
    <source>
        <dbReference type="SAM" id="Phobius"/>
    </source>
</evidence>
<evidence type="ECO:0000313" key="9">
    <source>
        <dbReference type="Proteomes" id="UP001596528"/>
    </source>
</evidence>
<evidence type="ECO:0000256" key="1">
    <source>
        <dbReference type="ARBA" id="ARBA00004651"/>
    </source>
</evidence>
<proteinExistence type="inferred from homology"/>
<name>A0ABW2V283_9BACL</name>
<dbReference type="Proteomes" id="UP001596528">
    <property type="component" value="Unassembled WGS sequence"/>
</dbReference>
<dbReference type="PANTHER" id="PTHR40043:SF1">
    <property type="entry name" value="UPF0719 INNER MEMBRANE PROTEIN YJFL"/>
    <property type="match status" value="1"/>
</dbReference>
<keyword evidence="3" id="KW-1003">Cell membrane</keyword>
<accession>A0ABW2V283</accession>
<evidence type="ECO:0000256" key="2">
    <source>
        <dbReference type="ARBA" id="ARBA00005779"/>
    </source>
</evidence>
<dbReference type="InterPro" id="IPR007140">
    <property type="entry name" value="DUF350"/>
</dbReference>
<dbReference type="Pfam" id="PF03994">
    <property type="entry name" value="DUF350"/>
    <property type="match status" value="1"/>
</dbReference>
<reference evidence="9" key="1">
    <citation type="journal article" date="2019" name="Int. J. Syst. Evol. Microbiol.">
        <title>The Global Catalogue of Microorganisms (GCM) 10K type strain sequencing project: providing services to taxonomists for standard genome sequencing and annotation.</title>
        <authorList>
            <consortium name="The Broad Institute Genomics Platform"/>
            <consortium name="The Broad Institute Genome Sequencing Center for Infectious Disease"/>
            <person name="Wu L."/>
            <person name="Ma J."/>
        </authorList>
    </citation>
    <scope>NUCLEOTIDE SEQUENCE [LARGE SCALE GENOMIC DNA]</scope>
    <source>
        <strain evidence="9">JCM 18657</strain>
    </source>
</reference>
<dbReference type="PANTHER" id="PTHR40043">
    <property type="entry name" value="UPF0719 INNER MEMBRANE PROTEIN YJFL"/>
    <property type="match status" value="1"/>
</dbReference>
<keyword evidence="9" id="KW-1185">Reference proteome</keyword>
<evidence type="ECO:0000256" key="5">
    <source>
        <dbReference type="ARBA" id="ARBA00022989"/>
    </source>
</evidence>
<evidence type="ECO:0000256" key="3">
    <source>
        <dbReference type="ARBA" id="ARBA00022475"/>
    </source>
</evidence>
<feature type="transmembrane region" description="Helical" evidence="7">
    <location>
        <begin position="112"/>
        <end position="133"/>
    </location>
</feature>
<evidence type="ECO:0000256" key="4">
    <source>
        <dbReference type="ARBA" id="ARBA00022692"/>
    </source>
</evidence>
<organism evidence="8 9">
    <name type="scientific">Paenibacillus thermoaerophilus</name>
    <dbReference type="NCBI Taxonomy" id="1215385"/>
    <lineage>
        <taxon>Bacteria</taxon>
        <taxon>Bacillati</taxon>
        <taxon>Bacillota</taxon>
        <taxon>Bacilli</taxon>
        <taxon>Bacillales</taxon>
        <taxon>Paenibacillaceae</taxon>
        <taxon>Paenibacillus</taxon>
    </lineage>
</organism>